<dbReference type="Proteomes" id="UP000547209">
    <property type="component" value="Unassembled WGS sequence"/>
</dbReference>
<evidence type="ECO:0000313" key="3">
    <source>
        <dbReference type="Proteomes" id="UP000547209"/>
    </source>
</evidence>
<dbReference type="Pfam" id="PF00480">
    <property type="entry name" value="ROK"/>
    <property type="match status" value="1"/>
</dbReference>
<dbReference type="AlphaFoldDB" id="A0A7X0RPA6"/>
<proteinExistence type="inferred from homology"/>
<dbReference type="EMBL" id="JACJVP010000018">
    <property type="protein sequence ID" value="MBB6671202.1"/>
    <property type="molecule type" value="Genomic_DNA"/>
</dbReference>
<comment type="similarity">
    <text evidence="1">Belongs to the ROK (NagC/XylR) family.</text>
</comment>
<keyword evidence="3" id="KW-1185">Reference proteome</keyword>
<dbReference type="Gene3D" id="3.30.420.40">
    <property type="match status" value="2"/>
</dbReference>
<name>A0A7X0RPA6_9BACL</name>
<protein>
    <submittedName>
        <fullName evidence="2">ROK family protein</fullName>
    </submittedName>
</protein>
<organism evidence="2 3">
    <name type="scientific">Cohnella nanjingensis</name>
    <dbReference type="NCBI Taxonomy" id="1387779"/>
    <lineage>
        <taxon>Bacteria</taxon>
        <taxon>Bacillati</taxon>
        <taxon>Bacillota</taxon>
        <taxon>Bacilli</taxon>
        <taxon>Bacillales</taxon>
        <taxon>Paenibacillaceae</taxon>
        <taxon>Cohnella</taxon>
    </lineage>
</organism>
<gene>
    <name evidence="2" type="ORF">H7C19_10925</name>
</gene>
<evidence type="ECO:0000313" key="2">
    <source>
        <dbReference type="EMBL" id="MBB6671202.1"/>
    </source>
</evidence>
<dbReference type="SUPFAM" id="SSF53067">
    <property type="entry name" value="Actin-like ATPase domain"/>
    <property type="match status" value="1"/>
</dbReference>
<reference evidence="2 3" key="1">
    <citation type="submission" date="2020-08" db="EMBL/GenBank/DDBJ databases">
        <title>Cohnella phylogeny.</title>
        <authorList>
            <person name="Dunlap C."/>
        </authorList>
    </citation>
    <scope>NUCLEOTIDE SEQUENCE [LARGE SCALE GENOMIC DNA]</scope>
    <source>
        <strain evidence="2 3">DSM 28246</strain>
    </source>
</reference>
<sequence>MNVTIDFGGTNIKIGLVREGSVLVKTSIPALSDNGLLTRLPDVEQGIRRLLSGAGVSLADCRGIGIALPGIIDGEGKTLLSIKDKYTDALGFDFAGWSASQLGLPLVVENDARAALLGEIAYGNARGEKDAVLVIFGTGIGTAAMIGGEVVRGRHGQAGILGGHLATDIYGERCNCGNPGCLEAQASHWAIPLRAAKLPGFADSMLAGEKDWGYETILRASEEGDAFAARLEADLLLHWGAGIVNLIHAYDPEVVILSGGLMKSADRLLPRLAERVRETAWTPWGTPRFTVAEDPETSVLLGMSYLASRQQHASKGE</sequence>
<dbReference type="InterPro" id="IPR043129">
    <property type="entry name" value="ATPase_NBD"/>
</dbReference>
<evidence type="ECO:0000256" key="1">
    <source>
        <dbReference type="ARBA" id="ARBA00006479"/>
    </source>
</evidence>
<dbReference type="InterPro" id="IPR000600">
    <property type="entry name" value="ROK"/>
</dbReference>
<accession>A0A7X0RPA6</accession>
<comment type="caution">
    <text evidence="2">The sequence shown here is derived from an EMBL/GenBank/DDBJ whole genome shotgun (WGS) entry which is preliminary data.</text>
</comment>
<dbReference type="PANTHER" id="PTHR18964:SF149">
    <property type="entry name" value="BIFUNCTIONAL UDP-N-ACETYLGLUCOSAMINE 2-EPIMERASE_N-ACETYLMANNOSAMINE KINASE"/>
    <property type="match status" value="1"/>
</dbReference>
<dbReference type="RefSeq" id="WP_185142687.1">
    <property type="nucleotide sequence ID" value="NZ_JACJVP010000018.1"/>
</dbReference>
<dbReference type="PANTHER" id="PTHR18964">
    <property type="entry name" value="ROK (REPRESSOR, ORF, KINASE) FAMILY"/>
    <property type="match status" value="1"/>
</dbReference>